<dbReference type="AlphaFoldDB" id="A0A4Q5LQR5"/>
<comment type="caution">
    <text evidence="1">The sequence shown here is derived from an EMBL/GenBank/DDBJ whole genome shotgun (WGS) entry which is preliminary data.</text>
</comment>
<dbReference type="EMBL" id="SEWG01000002">
    <property type="protein sequence ID" value="RYU91693.1"/>
    <property type="molecule type" value="Genomic_DNA"/>
</dbReference>
<evidence type="ECO:0000313" key="2">
    <source>
        <dbReference type="Proteomes" id="UP000293331"/>
    </source>
</evidence>
<dbReference type="Proteomes" id="UP000293331">
    <property type="component" value="Unassembled WGS sequence"/>
</dbReference>
<sequence length="216" mass="24129">MPTAITSLSAPEQQHMLFLFLPMKSGAHKVVQSLNETRLKLAETPDNRRDTGVHFSMFYYLPAGQTPPGLKVKSFQTEEGKGLFVVQALYDADFKPYIDSFLDNDFIAGFLNLVLEYMDESGIVDDSDPTSANYILKNGKVQGNPKEFYCLLMRYNFGDPTLPAAAKTTKIGKYLLTYTFPGLTVSNILDNYPDAETLWPTTPVEIDFAVSKKPVC</sequence>
<dbReference type="RefSeq" id="WP_129875950.1">
    <property type="nucleotide sequence ID" value="NZ_SEWG01000002.1"/>
</dbReference>
<accession>A0A4Q5LQR5</accession>
<keyword evidence="2" id="KW-1185">Reference proteome</keyword>
<organism evidence="1 2">
    <name type="scientific">Mucilaginibacter terrigena</name>
    <dbReference type="NCBI Taxonomy" id="2492395"/>
    <lineage>
        <taxon>Bacteria</taxon>
        <taxon>Pseudomonadati</taxon>
        <taxon>Bacteroidota</taxon>
        <taxon>Sphingobacteriia</taxon>
        <taxon>Sphingobacteriales</taxon>
        <taxon>Sphingobacteriaceae</taxon>
        <taxon>Mucilaginibacter</taxon>
    </lineage>
</organism>
<name>A0A4Q5LQR5_9SPHI</name>
<reference evidence="1 2" key="1">
    <citation type="submission" date="2019-02" db="EMBL/GenBank/DDBJ databases">
        <title>Bacterial novel species Mucilaginibacter sp. 17JY9-4 isolated from soil.</title>
        <authorList>
            <person name="Jung H.-Y."/>
        </authorList>
    </citation>
    <scope>NUCLEOTIDE SEQUENCE [LARGE SCALE GENOMIC DNA]</scope>
    <source>
        <strain evidence="1 2">17JY9-4</strain>
    </source>
</reference>
<gene>
    <name evidence="1" type="ORF">EWM62_07075</name>
</gene>
<evidence type="ECO:0000313" key="1">
    <source>
        <dbReference type="EMBL" id="RYU91693.1"/>
    </source>
</evidence>
<protein>
    <submittedName>
        <fullName evidence="1">Uncharacterized protein</fullName>
    </submittedName>
</protein>
<proteinExistence type="predicted"/>
<dbReference type="OrthoDB" id="794856at2"/>